<dbReference type="AlphaFoldDB" id="A0A5B7GSP2"/>
<reference evidence="1 2" key="1">
    <citation type="submission" date="2019-05" db="EMBL/GenBank/DDBJ databases">
        <title>Another draft genome of Portunus trituberculatus and its Hox gene families provides insights of decapod evolution.</title>
        <authorList>
            <person name="Jeong J.-H."/>
            <person name="Song I."/>
            <person name="Kim S."/>
            <person name="Choi T."/>
            <person name="Kim D."/>
            <person name="Ryu S."/>
            <person name="Kim W."/>
        </authorList>
    </citation>
    <scope>NUCLEOTIDE SEQUENCE [LARGE SCALE GENOMIC DNA]</scope>
    <source>
        <tissue evidence="1">Muscle</tissue>
    </source>
</reference>
<dbReference type="EMBL" id="VSRR010017719">
    <property type="protein sequence ID" value="MPC60613.1"/>
    <property type="molecule type" value="Genomic_DNA"/>
</dbReference>
<sequence length="36" mass="4255">MVPELKGLKYEERLKEMGLPALQDRKERGDFYNSNV</sequence>
<organism evidence="1 2">
    <name type="scientific">Portunus trituberculatus</name>
    <name type="common">Swimming crab</name>
    <name type="synonym">Neptunus trituberculatus</name>
    <dbReference type="NCBI Taxonomy" id="210409"/>
    <lineage>
        <taxon>Eukaryota</taxon>
        <taxon>Metazoa</taxon>
        <taxon>Ecdysozoa</taxon>
        <taxon>Arthropoda</taxon>
        <taxon>Crustacea</taxon>
        <taxon>Multicrustacea</taxon>
        <taxon>Malacostraca</taxon>
        <taxon>Eumalacostraca</taxon>
        <taxon>Eucarida</taxon>
        <taxon>Decapoda</taxon>
        <taxon>Pleocyemata</taxon>
        <taxon>Brachyura</taxon>
        <taxon>Eubrachyura</taxon>
        <taxon>Portunoidea</taxon>
        <taxon>Portunidae</taxon>
        <taxon>Portuninae</taxon>
        <taxon>Portunus</taxon>
    </lineage>
</organism>
<proteinExistence type="predicted"/>
<evidence type="ECO:0000313" key="2">
    <source>
        <dbReference type="Proteomes" id="UP000324222"/>
    </source>
</evidence>
<protein>
    <submittedName>
        <fullName evidence="1">Uncharacterized protein</fullName>
    </submittedName>
</protein>
<evidence type="ECO:0000313" key="1">
    <source>
        <dbReference type="EMBL" id="MPC60613.1"/>
    </source>
</evidence>
<keyword evidence="2" id="KW-1185">Reference proteome</keyword>
<name>A0A5B7GSP2_PORTR</name>
<accession>A0A5B7GSP2</accession>
<dbReference type="Proteomes" id="UP000324222">
    <property type="component" value="Unassembled WGS sequence"/>
</dbReference>
<gene>
    <name evidence="1" type="ORF">E2C01_054666</name>
</gene>
<comment type="caution">
    <text evidence="1">The sequence shown here is derived from an EMBL/GenBank/DDBJ whole genome shotgun (WGS) entry which is preliminary data.</text>
</comment>